<evidence type="ECO:0000256" key="1">
    <source>
        <dbReference type="ARBA" id="ARBA00004123"/>
    </source>
</evidence>
<evidence type="ECO:0000256" key="5">
    <source>
        <dbReference type="ARBA" id="ARBA00023163"/>
    </source>
</evidence>
<feature type="region of interest" description="Disordered" evidence="9">
    <location>
        <begin position="1"/>
        <end position="42"/>
    </location>
</feature>
<feature type="compositionally biased region" description="Low complexity" evidence="9">
    <location>
        <begin position="91"/>
        <end position="132"/>
    </location>
</feature>
<evidence type="ECO:0000256" key="4">
    <source>
        <dbReference type="ARBA" id="ARBA00023015"/>
    </source>
</evidence>
<keyword evidence="4" id="KW-0805">Transcription regulation</keyword>
<evidence type="ECO:0000256" key="6">
    <source>
        <dbReference type="ARBA" id="ARBA00023242"/>
    </source>
</evidence>
<comment type="subcellular location">
    <subcellularLocation>
        <location evidence="1">Nucleus</location>
    </subcellularLocation>
</comment>
<dbReference type="InterPro" id="IPR007900">
    <property type="entry name" value="TAF4_C"/>
</dbReference>
<name>A0ABR2ZYU7_9AGAR</name>
<sequence length="490" mass="51495">MAQHVKEEPPMNSLTPTPSNPATPAPAAPATPAPAPATPAPAGAFWAIDPALTAQSQQAQTPTGTYPYSYYPGYYQYHHPQATPGTPTPAAPVAAATTSTAATTTATPTSTANTATANTTASTSNTTANNNADSNDIATLNDALGSAGVDLRAEEESLQRTTDSSSGYRSHLSYNSSTYTQDRTRKQPATPAFNTTFLGSTMRNIATSHKVTRIPEDSINYMALALRARLGDLLTSMVKAVNHRTDSQFDRPATMYPVPPVDPSKGGVIISEDGTQQIVDSTTGTPDPVPMWSIIIRSDVAKQLAAIEKVEREEESRIRKERKDRAELAASHAAALAAQAQGNNPNGAGDEDGEAPKKKRKKEGPGVTARNMSEDVRKKMSNAVASQAAGIGGRYAWMTAANANAPPPPKKPQQAASSASTSTPTNTNTSQNTSSASSTWGKPYTATTTKSETPVEEEDTKASITMRDAMFVISTERGHGGGRGSTKGWT</sequence>
<organism evidence="11 12">
    <name type="scientific">Marasmius tenuissimus</name>
    <dbReference type="NCBI Taxonomy" id="585030"/>
    <lineage>
        <taxon>Eukaryota</taxon>
        <taxon>Fungi</taxon>
        <taxon>Dikarya</taxon>
        <taxon>Basidiomycota</taxon>
        <taxon>Agaricomycotina</taxon>
        <taxon>Agaricomycetes</taxon>
        <taxon>Agaricomycetidae</taxon>
        <taxon>Agaricales</taxon>
        <taxon>Marasmiineae</taxon>
        <taxon>Marasmiaceae</taxon>
        <taxon>Marasmius</taxon>
    </lineage>
</organism>
<keyword evidence="6" id="KW-0539">Nucleus</keyword>
<feature type="region of interest" description="Disordered" evidence="9">
    <location>
        <begin position="400"/>
        <end position="467"/>
    </location>
</feature>
<dbReference type="EMBL" id="JBBXMP010000038">
    <property type="protein sequence ID" value="KAL0066226.1"/>
    <property type="molecule type" value="Genomic_DNA"/>
</dbReference>
<protein>
    <recommendedName>
        <fullName evidence="3">Transcription initiation factor TFIID subunit 4</fullName>
    </recommendedName>
    <alternativeName>
        <fullName evidence="8">TBP-associated factor 4</fullName>
    </alternativeName>
</protein>
<dbReference type="CDD" id="cd08045">
    <property type="entry name" value="HFD_TAF4"/>
    <property type="match status" value="1"/>
</dbReference>
<evidence type="ECO:0000256" key="8">
    <source>
        <dbReference type="ARBA" id="ARBA00031747"/>
    </source>
</evidence>
<evidence type="ECO:0000256" key="3">
    <source>
        <dbReference type="ARBA" id="ARBA00017306"/>
    </source>
</evidence>
<dbReference type="Proteomes" id="UP001437256">
    <property type="component" value="Unassembled WGS sequence"/>
</dbReference>
<evidence type="ECO:0000256" key="2">
    <source>
        <dbReference type="ARBA" id="ARBA00006178"/>
    </source>
</evidence>
<dbReference type="PANTHER" id="PTHR15138">
    <property type="entry name" value="TRANSCRIPTION INITIATION FACTOR TFIID SUBUNIT 4"/>
    <property type="match status" value="1"/>
</dbReference>
<dbReference type="InterPro" id="IPR045144">
    <property type="entry name" value="TAF4"/>
</dbReference>
<feature type="compositionally biased region" description="Low complexity" evidence="9">
    <location>
        <begin position="412"/>
        <end position="439"/>
    </location>
</feature>
<comment type="function">
    <text evidence="7">Functions as a component of the DNA-binding general transcription factor complex TFIID. Binding of TFIID to a promoter (with or without TATA element) is the initial step in pre-initiation complex (PIC) formation. TFIID plays a key role in the regulation of gene expression by RNA polymerase II through different activities such as transcription activator interaction, core promoter recognition and selectivity, TFIIA and TFIIB interaction, chromatin modification (histone acetylation by TAF1), facilitation of DNA opening and initiation of transcription.</text>
</comment>
<dbReference type="PANTHER" id="PTHR15138:SF14">
    <property type="entry name" value="TRANSCRIPTION INITIATION FACTOR TFIID SUBUNIT 4"/>
    <property type="match status" value="1"/>
</dbReference>
<feature type="compositionally biased region" description="Pro residues" evidence="9">
    <location>
        <begin position="18"/>
        <end position="39"/>
    </location>
</feature>
<feature type="region of interest" description="Disordered" evidence="9">
    <location>
        <begin position="311"/>
        <end position="381"/>
    </location>
</feature>
<keyword evidence="12" id="KW-1185">Reference proteome</keyword>
<feature type="region of interest" description="Disordered" evidence="9">
    <location>
        <begin position="154"/>
        <end position="193"/>
    </location>
</feature>
<feature type="compositionally biased region" description="Low complexity" evidence="9">
    <location>
        <begin position="328"/>
        <end position="348"/>
    </location>
</feature>
<feature type="region of interest" description="Disordered" evidence="9">
    <location>
        <begin position="81"/>
        <end position="134"/>
    </location>
</feature>
<evidence type="ECO:0000313" key="12">
    <source>
        <dbReference type="Proteomes" id="UP001437256"/>
    </source>
</evidence>
<evidence type="ECO:0000313" key="11">
    <source>
        <dbReference type="EMBL" id="KAL0066226.1"/>
    </source>
</evidence>
<feature type="compositionally biased region" description="Basic and acidic residues" evidence="9">
    <location>
        <begin position="311"/>
        <end position="327"/>
    </location>
</feature>
<accession>A0ABR2ZYU7</accession>
<evidence type="ECO:0000259" key="10">
    <source>
        <dbReference type="Pfam" id="PF05236"/>
    </source>
</evidence>
<feature type="domain" description="Transcription initiation factor TFIID component TAF4 C-terminal" evidence="10">
    <location>
        <begin position="140"/>
        <end position="477"/>
    </location>
</feature>
<proteinExistence type="inferred from homology"/>
<reference evidence="11 12" key="1">
    <citation type="submission" date="2024-05" db="EMBL/GenBank/DDBJ databases">
        <title>A draft genome resource for the thread blight pathogen Marasmius tenuissimus strain MS-2.</title>
        <authorList>
            <person name="Yulfo-Soto G.E."/>
            <person name="Baruah I.K."/>
            <person name="Amoako-Attah I."/>
            <person name="Bukari Y."/>
            <person name="Meinhardt L.W."/>
            <person name="Bailey B.A."/>
            <person name="Cohen S.P."/>
        </authorList>
    </citation>
    <scope>NUCLEOTIDE SEQUENCE [LARGE SCALE GENOMIC DNA]</scope>
    <source>
        <strain evidence="11 12">MS-2</strain>
    </source>
</reference>
<evidence type="ECO:0000256" key="7">
    <source>
        <dbReference type="ARBA" id="ARBA00025346"/>
    </source>
</evidence>
<comment type="similarity">
    <text evidence="2">Belongs to the TAF4 family.</text>
</comment>
<gene>
    <name evidence="11" type="ORF">AAF712_006851</name>
</gene>
<keyword evidence="5" id="KW-0804">Transcription</keyword>
<dbReference type="Pfam" id="PF05236">
    <property type="entry name" value="TAF4"/>
    <property type="match status" value="1"/>
</dbReference>
<feature type="compositionally biased region" description="Polar residues" evidence="9">
    <location>
        <begin position="159"/>
        <end position="181"/>
    </location>
</feature>
<comment type="caution">
    <text evidence="11">The sequence shown here is derived from an EMBL/GenBank/DDBJ whole genome shotgun (WGS) entry which is preliminary data.</text>
</comment>
<evidence type="ECO:0000256" key="9">
    <source>
        <dbReference type="SAM" id="MobiDB-lite"/>
    </source>
</evidence>